<dbReference type="PANTHER" id="PTHR43133:SF58">
    <property type="entry name" value="ECF RNA POLYMERASE SIGMA FACTOR SIGD"/>
    <property type="match status" value="1"/>
</dbReference>
<gene>
    <name evidence="8" type="ORF">RB548_12010</name>
</gene>
<protein>
    <submittedName>
        <fullName evidence="8">Sigma-70 family RNA polymerase sigma factor</fullName>
    </submittedName>
</protein>
<dbReference type="InterPro" id="IPR039425">
    <property type="entry name" value="RNA_pol_sigma-70-like"/>
</dbReference>
<dbReference type="Gene3D" id="1.10.10.10">
    <property type="entry name" value="Winged helix-like DNA-binding domain superfamily/Winged helix DNA-binding domain"/>
    <property type="match status" value="1"/>
</dbReference>
<comment type="similarity">
    <text evidence="1">Belongs to the sigma-70 factor family. ECF subfamily.</text>
</comment>
<feature type="domain" description="RNA polymerase sigma-70 region 2" evidence="6">
    <location>
        <begin position="31"/>
        <end position="94"/>
    </location>
</feature>
<dbReference type="InterPro" id="IPR036388">
    <property type="entry name" value="WH-like_DNA-bd_sf"/>
</dbReference>
<evidence type="ECO:0000313" key="9">
    <source>
        <dbReference type="Proteomes" id="UP001432360"/>
    </source>
</evidence>
<evidence type="ECO:0000259" key="6">
    <source>
        <dbReference type="Pfam" id="PF04542"/>
    </source>
</evidence>
<dbReference type="NCBIfam" id="TIGR02937">
    <property type="entry name" value="sigma70-ECF"/>
    <property type="match status" value="1"/>
</dbReference>
<evidence type="ECO:0000256" key="4">
    <source>
        <dbReference type="ARBA" id="ARBA00023125"/>
    </source>
</evidence>
<proteinExistence type="inferred from homology"/>
<dbReference type="InterPro" id="IPR013325">
    <property type="entry name" value="RNA_pol_sigma_r2"/>
</dbReference>
<dbReference type="Pfam" id="PF04542">
    <property type="entry name" value="Sigma70_r2"/>
    <property type="match status" value="1"/>
</dbReference>
<feature type="domain" description="RNA polymerase sigma factor 70 region 4 type 2" evidence="7">
    <location>
        <begin position="119"/>
        <end position="169"/>
    </location>
</feature>
<dbReference type="Proteomes" id="UP001432360">
    <property type="component" value="Chromosome"/>
</dbReference>
<evidence type="ECO:0000256" key="2">
    <source>
        <dbReference type="ARBA" id="ARBA00023015"/>
    </source>
</evidence>
<keyword evidence="4" id="KW-0238">DNA-binding</keyword>
<organism evidence="8 9">
    <name type="scientific">Sinorhizobium chiapasense</name>
    <dbReference type="NCBI Taxonomy" id="501572"/>
    <lineage>
        <taxon>Bacteria</taxon>
        <taxon>Pseudomonadati</taxon>
        <taxon>Pseudomonadota</taxon>
        <taxon>Alphaproteobacteria</taxon>
        <taxon>Hyphomicrobiales</taxon>
        <taxon>Rhizobiaceae</taxon>
        <taxon>Sinorhizobium/Ensifer group</taxon>
        <taxon>Sinorhizobium</taxon>
    </lineage>
</organism>
<dbReference type="SUPFAM" id="SSF88946">
    <property type="entry name" value="Sigma2 domain of RNA polymerase sigma factors"/>
    <property type="match status" value="1"/>
</dbReference>
<dbReference type="InterPro" id="IPR007627">
    <property type="entry name" value="RNA_pol_sigma70_r2"/>
</dbReference>
<dbReference type="Pfam" id="PF08281">
    <property type="entry name" value="Sigma70_r4_2"/>
    <property type="match status" value="1"/>
</dbReference>
<keyword evidence="9" id="KW-1185">Reference proteome</keyword>
<dbReference type="SUPFAM" id="SSF88659">
    <property type="entry name" value="Sigma3 and sigma4 domains of RNA polymerase sigma factors"/>
    <property type="match status" value="1"/>
</dbReference>
<dbReference type="InterPro" id="IPR013249">
    <property type="entry name" value="RNA_pol_sigma70_r4_t2"/>
</dbReference>
<evidence type="ECO:0000256" key="5">
    <source>
        <dbReference type="ARBA" id="ARBA00023163"/>
    </source>
</evidence>
<dbReference type="RefSeq" id="WP_331371539.1">
    <property type="nucleotide sequence ID" value="NZ_CP133148.1"/>
</dbReference>
<name>A0ABZ2B4I6_9HYPH</name>
<accession>A0ABZ2B4I6</accession>
<dbReference type="InterPro" id="IPR014284">
    <property type="entry name" value="RNA_pol_sigma-70_dom"/>
</dbReference>
<keyword evidence="5" id="KW-0804">Transcription</keyword>
<sequence length="177" mass="19888">MDGVDDRDLAQLFHAALDGDERAYCDFLHEAARLVRAWARRRAFGGPDPEDIVQETLLAIHVKRHTWRSDGPVAPWLYAIAKHKLVDALRRQGRHPRVGISEVEDRLAAEETETVRDWEIGRALETLTPGQRLVVTAISVEGRTIAEAARSLDMNETAVRVALHRGLAAIARRFGRD</sequence>
<evidence type="ECO:0000313" key="8">
    <source>
        <dbReference type="EMBL" id="WVT02256.1"/>
    </source>
</evidence>
<evidence type="ECO:0000256" key="1">
    <source>
        <dbReference type="ARBA" id="ARBA00010641"/>
    </source>
</evidence>
<dbReference type="Gene3D" id="1.10.1740.10">
    <property type="match status" value="1"/>
</dbReference>
<evidence type="ECO:0000259" key="7">
    <source>
        <dbReference type="Pfam" id="PF08281"/>
    </source>
</evidence>
<keyword evidence="2" id="KW-0805">Transcription regulation</keyword>
<reference evidence="8" key="1">
    <citation type="submission" date="2023-08" db="EMBL/GenBank/DDBJ databases">
        <title>Complete genome sequence of Sinorhizobium chiapanecum ITTG S70 isolated from Acaciella angustissima nodules in Chiapas-Mexico.</title>
        <authorList>
            <person name="Rincon-Rosales R."/>
            <person name="Rogel M.A."/>
            <person name="Rincon-Medina C.I."/>
            <person name="Guerrero G."/>
            <person name="Manzano-Gomez L.A."/>
            <person name="Lopez-Lopez A."/>
            <person name="Rincon Molina F.A."/>
            <person name="Martinez-Romero E."/>
        </authorList>
    </citation>
    <scope>NUCLEOTIDE SEQUENCE</scope>
    <source>
        <strain evidence="8">ITTG S70</strain>
    </source>
</reference>
<dbReference type="NCBIfam" id="NF009165">
    <property type="entry name" value="PRK12512.1"/>
    <property type="match status" value="1"/>
</dbReference>
<keyword evidence="3" id="KW-0731">Sigma factor</keyword>
<evidence type="ECO:0000256" key="3">
    <source>
        <dbReference type="ARBA" id="ARBA00023082"/>
    </source>
</evidence>
<dbReference type="EMBL" id="CP133148">
    <property type="protein sequence ID" value="WVT02256.1"/>
    <property type="molecule type" value="Genomic_DNA"/>
</dbReference>
<dbReference type="PANTHER" id="PTHR43133">
    <property type="entry name" value="RNA POLYMERASE ECF-TYPE SIGMA FACTO"/>
    <property type="match status" value="1"/>
</dbReference>
<dbReference type="InterPro" id="IPR013324">
    <property type="entry name" value="RNA_pol_sigma_r3/r4-like"/>
</dbReference>